<keyword evidence="3" id="KW-1185">Reference proteome</keyword>
<evidence type="ECO:0000313" key="3">
    <source>
        <dbReference type="Proteomes" id="UP000239047"/>
    </source>
</evidence>
<dbReference type="InterPro" id="IPR009195">
    <property type="entry name" value="Uncharacterised_YjbK"/>
</dbReference>
<feature type="domain" description="CYTH" evidence="1">
    <location>
        <begin position="4"/>
        <end position="192"/>
    </location>
</feature>
<dbReference type="Pfam" id="PF01928">
    <property type="entry name" value="CYTH"/>
    <property type="match status" value="1"/>
</dbReference>
<protein>
    <submittedName>
        <fullName evidence="2">CYTH domain-containing protein</fullName>
    </submittedName>
</protein>
<gene>
    <name evidence="2" type="ORF">C4B60_02795</name>
</gene>
<dbReference type="PROSITE" id="PS51707">
    <property type="entry name" value="CYTH"/>
    <property type="match status" value="1"/>
</dbReference>
<evidence type="ECO:0000259" key="1">
    <source>
        <dbReference type="PROSITE" id="PS51707"/>
    </source>
</evidence>
<reference evidence="2 3" key="1">
    <citation type="submission" date="2018-02" db="EMBL/GenBank/DDBJ databases">
        <title>Jeotgalibacillus proteolyticum sp. nov. a protease producing bacterium isolated from ocean sediments of Laizhou Bay.</title>
        <authorList>
            <person name="Li Y."/>
        </authorList>
    </citation>
    <scope>NUCLEOTIDE SEQUENCE [LARGE SCALE GENOMIC DNA]</scope>
    <source>
        <strain evidence="2 3">22-7</strain>
    </source>
</reference>
<dbReference type="CDD" id="cd07762">
    <property type="entry name" value="CYTH-like_Pase_1"/>
    <property type="match status" value="1"/>
</dbReference>
<dbReference type="SMART" id="SM01118">
    <property type="entry name" value="CYTH"/>
    <property type="match status" value="1"/>
</dbReference>
<proteinExistence type="predicted"/>
<comment type="caution">
    <text evidence="2">The sequence shown here is derived from an EMBL/GenBank/DDBJ whole genome shotgun (WGS) entry which is preliminary data.</text>
</comment>
<dbReference type="InterPro" id="IPR033469">
    <property type="entry name" value="CYTH-like_dom_sf"/>
</dbReference>
<dbReference type="Gene3D" id="2.40.320.10">
    <property type="entry name" value="Hypothetical Protein Pfu-838710-001"/>
    <property type="match status" value="1"/>
</dbReference>
<dbReference type="PIRSF" id="PIRSF012526">
    <property type="entry name" value="CYTH_UCP012526"/>
    <property type="match status" value="1"/>
</dbReference>
<dbReference type="RefSeq" id="WP_104056470.1">
    <property type="nucleotide sequence ID" value="NZ_PREZ01000001.1"/>
</dbReference>
<organism evidence="2 3">
    <name type="scientific">Jeotgalibacillus proteolyticus</name>
    <dbReference type="NCBI Taxonomy" id="2082395"/>
    <lineage>
        <taxon>Bacteria</taxon>
        <taxon>Bacillati</taxon>
        <taxon>Bacillota</taxon>
        <taxon>Bacilli</taxon>
        <taxon>Bacillales</taxon>
        <taxon>Caryophanaceae</taxon>
        <taxon>Jeotgalibacillus</taxon>
    </lineage>
</organism>
<dbReference type="SUPFAM" id="SSF55154">
    <property type="entry name" value="CYTH-like phosphatases"/>
    <property type="match status" value="1"/>
</dbReference>
<dbReference type="EMBL" id="PREZ01000001">
    <property type="protein sequence ID" value="PPA72320.1"/>
    <property type="molecule type" value="Genomic_DNA"/>
</dbReference>
<dbReference type="Proteomes" id="UP000239047">
    <property type="component" value="Unassembled WGS sequence"/>
</dbReference>
<dbReference type="AlphaFoldDB" id="A0A2S5GGZ4"/>
<sequence>MSQEIEIEFKNLLTKEQYFELFKAFRCDDKEVMTQENHYFDTPSFHLKGLRSALRIREKNGRHQLTLKQPVEEGILETHQTLEQDTAEKMLNGGTLVRGEIYDILTSLKVPAEKIVHFGSLSTNRIEFPYQQGLLVLDHSRYLSKEDYELEYEAASFSEGLKVFKKLLSSYKIDEQKADSKIERFYTEKMCQLNQ</sequence>
<accession>A0A2S5GGZ4</accession>
<dbReference type="OrthoDB" id="384378at2"/>
<name>A0A2S5GGZ4_9BACL</name>
<dbReference type="InterPro" id="IPR023577">
    <property type="entry name" value="CYTH_domain"/>
</dbReference>
<evidence type="ECO:0000313" key="2">
    <source>
        <dbReference type="EMBL" id="PPA72320.1"/>
    </source>
</evidence>